<feature type="region of interest" description="Disordered" evidence="7">
    <location>
        <begin position="270"/>
        <end position="289"/>
    </location>
</feature>
<dbReference type="Gene3D" id="1.20.1270.60">
    <property type="entry name" value="Arfaptin homology (AH) domain/BAR domain"/>
    <property type="match status" value="1"/>
</dbReference>
<evidence type="ECO:0000256" key="7">
    <source>
        <dbReference type="SAM" id="MobiDB-lite"/>
    </source>
</evidence>
<dbReference type="AlphaFoldDB" id="A0A8C8HSX9"/>
<accession>A0A8C8HSX9</accession>
<keyword evidence="2" id="KW-0963">Cytoplasm</keyword>
<evidence type="ECO:0000256" key="6">
    <source>
        <dbReference type="ARBA" id="ARBA00061293"/>
    </source>
</evidence>
<dbReference type="PANTHER" id="PTHR15708:SF10">
    <property type="entry name" value="PROTEIN MTSS 1"/>
    <property type="match status" value="1"/>
</dbReference>
<reference evidence="10" key="2">
    <citation type="submission" date="2025-09" db="UniProtKB">
        <authorList>
            <consortium name="Ensembl"/>
        </authorList>
    </citation>
    <scope>IDENTIFICATION</scope>
</reference>
<sequence length="736" mass="79974">SRLLASKGGATRTRAQVSHAHTVIERECSALGGLFQTVIGDMKSSYPVWDDFISKAGKLQSQLRTTVVAVAAFLDAFQKVADLATGSRGGTRDIGSALTRMCMRHRSIEAKLRQFSMVFIDCLINPLQDQMEEWKRVANTLDKDHAKEYKKARQEIKKKSSDTLKLQKKAKKGRGDIQPQLDNAMQDISDKYLLLEETEKQAVRKALVEERSRFCTFVSMLRPVVEEEMSMLGEITHLQTLTDDLKALTMDPHKLPPASEQVILDLKGSESSWSYHTPPSSPSTIASRKSSMCSSLNSVNSSDSRSSGSHCHSPTSHYRYRSSALPQQGPARLSSVSSHDSGFISQDAYQSKSPSPMPSDTNPQVYPDLPPSSPSTPLASPSYSPTSPVWAWSRPGSALLVDYPPYCALGPGMIPSSKVPTWKDWAKPGPYDQPMVNTLRRTKEKRETPNPSSPQATTPGDEPQRAKGTNAALSPNCSAEAHEELALALARGLQLDIQHSSRDSLQCSSGYSTQNTTPCCSEDTIPSQVSDYDYFSVGGDQETDQPDFNKFSTIPRNSDISQSYRRMFQAKRPASTAGIPPTAPSPGSIVTPGVATIRRTPSSKPNLRRSSGGLGLGPIPIKPPMIPVKTPTVPEHPGLFFRGEGEGGGPLSPLSSAGDNGLVSPKAPWDAQASSDPPTPPPQPGSRLSEWDREALPEVQEEEPGCGEGEDVLLAIRRGVKLKKTMSNDRSAPRIV</sequence>
<evidence type="ECO:0000256" key="2">
    <source>
        <dbReference type="ARBA" id="ARBA00022490"/>
    </source>
</evidence>
<comment type="similarity">
    <text evidence="6">Belongs to the MTSS family.</text>
</comment>
<dbReference type="GO" id="GO:0034334">
    <property type="term" value="P:adherens junction maintenance"/>
    <property type="evidence" value="ECO:0007669"/>
    <property type="project" value="TreeGrafter"/>
</dbReference>
<evidence type="ECO:0008006" key="12">
    <source>
        <dbReference type="Google" id="ProtNLM"/>
    </source>
</evidence>
<dbReference type="Pfam" id="PF02205">
    <property type="entry name" value="WH2"/>
    <property type="match status" value="1"/>
</dbReference>
<dbReference type="GO" id="GO:0003779">
    <property type="term" value="F:actin binding"/>
    <property type="evidence" value="ECO:0007669"/>
    <property type="project" value="UniProtKB-KW"/>
</dbReference>
<evidence type="ECO:0000259" key="9">
    <source>
        <dbReference type="PROSITE" id="PS51338"/>
    </source>
</evidence>
<dbReference type="Ensembl" id="ENSOTST00005075817.2">
    <property type="protein sequence ID" value="ENSOTSP00005069824.1"/>
    <property type="gene ID" value="ENSOTSG00005033053.2"/>
</dbReference>
<dbReference type="InterPro" id="IPR030127">
    <property type="entry name" value="MTSS1/MTSS2"/>
</dbReference>
<keyword evidence="11" id="KW-1185">Reference proteome</keyword>
<name>A0A8C8HSX9_ONCTS</name>
<dbReference type="PANTHER" id="PTHR15708">
    <property type="entry name" value="ACTIN BUNDLING/MISSING IN METASTASIS-RELATED"/>
    <property type="match status" value="1"/>
</dbReference>
<feature type="region of interest" description="Disordered" evidence="7">
    <location>
        <begin position="441"/>
        <end position="477"/>
    </location>
</feature>
<dbReference type="InterPro" id="IPR013606">
    <property type="entry name" value="I-BAR_dom"/>
</dbReference>
<dbReference type="InterPro" id="IPR003124">
    <property type="entry name" value="WH2_dom"/>
</dbReference>
<evidence type="ECO:0000313" key="10">
    <source>
        <dbReference type="Ensembl" id="ENSOTSP00005069824.1"/>
    </source>
</evidence>
<feature type="compositionally biased region" description="Polar residues" evidence="7">
    <location>
        <begin position="334"/>
        <end position="364"/>
    </location>
</feature>
<evidence type="ECO:0000259" key="8">
    <source>
        <dbReference type="PROSITE" id="PS51082"/>
    </source>
</evidence>
<evidence type="ECO:0000256" key="1">
    <source>
        <dbReference type="ARBA" id="ARBA00004496"/>
    </source>
</evidence>
<evidence type="ECO:0000256" key="4">
    <source>
        <dbReference type="ARBA" id="ARBA00023054"/>
    </source>
</evidence>
<comment type="subcellular location">
    <subcellularLocation>
        <location evidence="1">Cytoplasm</location>
    </subcellularLocation>
</comment>
<evidence type="ECO:0000313" key="11">
    <source>
        <dbReference type="Proteomes" id="UP000694402"/>
    </source>
</evidence>
<evidence type="ECO:0000256" key="5">
    <source>
        <dbReference type="ARBA" id="ARBA00023203"/>
    </source>
</evidence>
<dbReference type="SUPFAM" id="SSF103657">
    <property type="entry name" value="BAR/IMD domain-like"/>
    <property type="match status" value="1"/>
</dbReference>
<dbReference type="GO" id="GO:0005543">
    <property type="term" value="F:phospholipid binding"/>
    <property type="evidence" value="ECO:0007669"/>
    <property type="project" value="TreeGrafter"/>
</dbReference>
<feature type="compositionally biased region" description="Acidic residues" evidence="7">
    <location>
        <begin position="699"/>
        <end position="710"/>
    </location>
</feature>
<feature type="compositionally biased region" description="Polar residues" evidence="7">
    <location>
        <begin position="449"/>
        <end position="458"/>
    </location>
</feature>
<gene>
    <name evidence="10" type="primary">MTSS1</name>
</gene>
<dbReference type="GeneTree" id="ENSGT00950000183156"/>
<keyword evidence="3" id="KW-0597">Phosphoprotein</keyword>
<dbReference type="PROSITE" id="PS51338">
    <property type="entry name" value="IMD"/>
    <property type="match status" value="1"/>
</dbReference>
<dbReference type="FunFam" id="1.20.1270.60:FF:000010">
    <property type="entry name" value="Metastasis suppressor 1, isoform CRA_e"/>
    <property type="match status" value="1"/>
</dbReference>
<dbReference type="GO" id="GO:0032233">
    <property type="term" value="P:positive regulation of actin filament bundle assembly"/>
    <property type="evidence" value="ECO:0007669"/>
    <property type="project" value="TreeGrafter"/>
</dbReference>
<dbReference type="GO" id="GO:0005737">
    <property type="term" value="C:cytoplasm"/>
    <property type="evidence" value="ECO:0007669"/>
    <property type="project" value="UniProtKB-SubCell"/>
</dbReference>
<reference evidence="10" key="1">
    <citation type="submission" date="2025-08" db="UniProtKB">
        <authorList>
            <consortium name="Ensembl"/>
        </authorList>
    </citation>
    <scope>IDENTIFICATION</scope>
</reference>
<evidence type="ECO:0000256" key="3">
    <source>
        <dbReference type="ARBA" id="ARBA00022553"/>
    </source>
</evidence>
<feature type="region of interest" description="Disordered" evidence="7">
    <location>
        <begin position="294"/>
        <end position="387"/>
    </location>
</feature>
<feature type="compositionally biased region" description="Low complexity" evidence="7">
    <location>
        <begin position="294"/>
        <end position="316"/>
    </location>
</feature>
<dbReference type="GO" id="GO:0007009">
    <property type="term" value="P:plasma membrane organization"/>
    <property type="evidence" value="ECO:0007669"/>
    <property type="project" value="InterPro"/>
</dbReference>
<dbReference type="CDD" id="cd07643">
    <property type="entry name" value="I-BAR_IMD_MIM"/>
    <property type="match status" value="1"/>
</dbReference>
<dbReference type="Proteomes" id="UP000694402">
    <property type="component" value="Unassembled WGS sequence"/>
</dbReference>
<dbReference type="GO" id="GO:0015629">
    <property type="term" value="C:actin cytoskeleton"/>
    <property type="evidence" value="ECO:0007669"/>
    <property type="project" value="TreeGrafter"/>
</dbReference>
<feature type="domain" description="IMD" evidence="9">
    <location>
        <begin position="19"/>
        <end position="269"/>
    </location>
</feature>
<organism evidence="10 11">
    <name type="scientific">Oncorhynchus tshawytscha</name>
    <name type="common">Chinook salmon</name>
    <name type="synonym">Salmo tshawytscha</name>
    <dbReference type="NCBI Taxonomy" id="74940"/>
    <lineage>
        <taxon>Eukaryota</taxon>
        <taxon>Metazoa</taxon>
        <taxon>Chordata</taxon>
        <taxon>Craniata</taxon>
        <taxon>Vertebrata</taxon>
        <taxon>Euteleostomi</taxon>
        <taxon>Actinopterygii</taxon>
        <taxon>Neopterygii</taxon>
        <taxon>Teleostei</taxon>
        <taxon>Protacanthopterygii</taxon>
        <taxon>Salmoniformes</taxon>
        <taxon>Salmonidae</taxon>
        <taxon>Salmoninae</taxon>
        <taxon>Oncorhynchus</taxon>
    </lineage>
</organism>
<dbReference type="PROSITE" id="PS51082">
    <property type="entry name" value="WH2"/>
    <property type="match status" value="1"/>
</dbReference>
<dbReference type="GO" id="GO:0009898">
    <property type="term" value="C:cytoplasmic side of plasma membrane"/>
    <property type="evidence" value="ECO:0007669"/>
    <property type="project" value="TreeGrafter"/>
</dbReference>
<dbReference type="InterPro" id="IPR027267">
    <property type="entry name" value="AH/BAR_dom_sf"/>
</dbReference>
<feature type="compositionally biased region" description="Low complexity" evidence="7">
    <location>
        <begin position="375"/>
        <end position="387"/>
    </location>
</feature>
<feature type="region of interest" description="Disordered" evidence="7">
    <location>
        <begin position="574"/>
        <end position="710"/>
    </location>
</feature>
<dbReference type="Pfam" id="PF08397">
    <property type="entry name" value="IMD"/>
    <property type="match status" value="1"/>
</dbReference>
<feature type="domain" description="WH2" evidence="8">
    <location>
        <begin position="709"/>
        <end position="725"/>
    </location>
</feature>
<keyword evidence="5" id="KW-0009">Actin-binding</keyword>
<keyword evidence="4" id="KW-0175">Coiled coil</keyword>
<feature type="compositionally biased region" description="Low complexity" evidence="7">
    <location>
        <begin position="627"/>
        <end position="642"/>
    </location>
</feature>
<proteinExistence type="inferred from homology"/>
<protein>
    <recommendedName>
        <fullName evidence="12">MTSS I-BAR domain containing 1</fullName>
    </recommendedName>
</protein>